<dbReference type="OMA" id="TEACDFF"/>
<comment type="subcellular location">
    <subcellularLocation>
        <location evidence="1 5">Nucleus</location>
    </subcellularLocation>
</comment>
<dbReference type="GeneID" id="110734389"/>
<dbReference type="GO" id="GO:0046983">
    <property type="term" value="F:protein dimerization activity"/>
    <property type="evidence" value="ECO:0007669"/>
    <property type="project" value="InterPro"/>
</dbReference>
<dbReference type="GO" id="GO:0003700">
    <property type="term" value="F:DNA-binding transcription factor activity"/>
    <property type="evidence" value="ECO:0007669"/>
    <property type="project" value="InterPro"/>
</dbReference>
<evidence type="ECO:0000313" key="8">
    <source>
        <dbReference type="Proteomes" id="UP000596660"/>
    </source>
</evidence>
<evidence type="ECO:0000256" key="5">
    <source>
        <dbReference type="RuleBase" id="RU369104"/>
    </source>
</evidence>
<evidence type="ECO:0000313" key="7">
    <source>
        <dbReference type="EnsemblPlants" id="AUR62011908-RA:cds"/>
    </source>
</evidence>
<dbReference type="Pfam" id="PF00010">
    <property type="entry name" value="HLH"/>
    <property type="match status" value="1"/>
</dbReference>
<evidence type="ECO:0000256" key="4">
    <source>
        <dbReference type="ARBA" id="ARBA00023242"/>
    </source>
</evidence>
<dbReference type="InterPro" id="IPR025610">
    <property type="entry name" value="MYC/MYB_N"/>
</dbReference>
<reference evidence="7" key="1">
    <citation type="journal article" date="2017" name="Nature">
        <title>The genome of Chenopodium quinoa.</title>
        <authorList>
            <person name="Jarvis D.E."/>
            <person name="Ho Y.S."/>
            <person name="Lightfoot D.J."/>
            <person name="Schmoeckel S.M."/>
            <person name="Li B."/>
            <person name="Borm T.J.A."/>
            <person name="Ohyanagi H."/>
            <person name="Mineta K."/>
            <person name="Michell C.T."/>
            <person name="Saber N."/>
            <person name="Kharbatia N.M."/>
            <person name="Rupper R.R."/>
            <person name="Sharp A.R."/>
            <person name="Dally N."/>
            <person name="Boughton B.A."/>
            <person name="Woo Y.H."/>
            <person name="Gao G."/>
            <person name="Schijlen E.G.W.M."/>
            <person name="Guo X."/>
            <person name="Momin A.A."/>
            <person name="Negrao S."/>
            <person name="Al-Babili S."/>
            <person name="Gehring C."/>
            <person name="Roessner U."/>
            <person name="Jung C."/>
            <person name="Murphy K."/>
            <person name="Arold S.T."/>
            <person name="Gojobori T."/>
            <person name="van der Linden C.G."/>
            <person name="van Loo E.N."/>
            <person name="Jellen E.N."/>
            <person name="Maughan P.J."/>
            <person name="Tester M."/>
        </authorList>
    </citation>
    <scope>NUCLEOTIDE SEQUENCE [LARGE SCALE GENOMIC DNA]</scope>
    <source>
        <strain evidence="7">cv. PI 614886</strain>
    </source>
</reference>
<feature type="domain" description="BHLH" evidence="6">
    <location>
        <begin position="353"/>
        <end position="402"/>
    </location>
</feature>
<protein>
    <recommendedName>
        <fullName evidence="5">Transcription factor</fullName>
        <shortName evidence="5">bHLH transcription factor</shortName>
    </recommendedName>
    <alternativeName>
        <fullName evidence="5">Basic helix-loop-helix protein</fullName>
    </alternativeName>
</protein>
<proteinExistence type="predicted"/>
<dbReference type="Proteomes" id="UP000596660">
    <property type="component" value="Unplaced"/>
</dbReference>
<dbReference type="InterPro" id="IPR045084">
    <property type="entry name" value="AIB/MYC-like"/>
</dbReference>
<dbReference type="KEGG" id="cqi:110734389"/>
<evidence type="ECO:0000256" key="3">
    <source>
        <dbReference type="ARBA" id="ARBA00023163"/>
    </source>
</evidence>
<name>A0A803LFF2_CHEQI</name>
<reference evidence="7" key="2">
    <citation type="submission" date="2021-03" db="UniProtKB">
        <authorList>
            <consortium name="EnsemblPlants"/>
        </authorList>
    </citation>
    <scope>IDENTIFICATION</scope>
</reference>
<keyword evidence="8" id="KW-1185">Reference proteome</keyword>
<dbReference type="PROSITE" id="PS50888">
    <property type="entry name" value="BHLH"/>
    <property type="match status" value="1"/>
</dbReference>
<accession>A0A803LFF2</accession>
<dbReference type="SMART" id="SM00353">
    <property type="entry name" value="HLH"/>
    <property type="match status" value="1"/>
</dbReference>
<dbReference type="GO" id="GO:0000976">
    <property type="term" value="F:transcription cis-regulatory region binding"/>
    <property type="evidence" value="ECO:0007669"/>
    <property type="project" value="TreeGrafter"/>
</dbReference>
<dbReference type="Gene3D" id="4.10.280.10">
    <property type="entry name" value="Helix-loop-helix DNA-binding domain"/>
    <property type="match status" value="1"/>
</dbReference>
<keyword evidence="4 5" id="KW-0539">Nucleus</keyword>
<dbReference type="Gramene" id="AUR62011908-RA">
    <property type="protein sequence ID" value="AUR62011908-RA:cds"/>
    <property type="gene ID" value="AUR62011908"/>
</dbReference>
<dbReference type="SUPFAM" id="SSF47459">
    <property type="entry name" value="HLH, helix-loop-helix DNA-binding domain"/>
    <property type="match status" value="1"/>
</dbReference>
<dbReference type="OrthoDB" id="677168at2759"/>
<keyword evidence="2 5" id="KW-0805">Transcription regulation</keyword>
<sequence length="502" mass="55631">MGQNYVLKEEEKVMVEAVVGKDAYNFLMSTACDDSLSEFNPPGDILNLQQGLCQIVDGSSWNYAIFWQIASSKNGKTVLIWGDGHCRDPKAVLARESVDGGNGKFGKNEAKKRVLEKLHACFGGSVEDNFAATLDKVSDVEMLYLTSMYYWFRLDSSLGPAKSFTSGRPIWVSDVRSCLDHYQSRAHLAKSAMFQTVVFVPVKTGVLELGSVRTVMEEHSLVQMVKTVFGESHSFPARASPKVFGRDLSLGSGSRPRSMNISFAPKKEDDASFSAESHVAGNDIGPKNIFVSPSNGKHGEHGDKKLFSEINFGGSNPETDFPALDEASKEFLLHAAELRARKRPVRRPASGREEAMSHVLAERQRREKLNQRFYALRAVVPNISKMDKASLLLDAISYINDLQTKISALEAEKEAANPKQEELPLPEIDFQARQDDALVHVSFPLDDHPVSKVVRTLREHQLVALEANVSTADDKMVHTFKIQAQTEGAENLKEKLETALSK</sequence>
<dbReference type="GO" id="GO:0005634">
    <property type="term" value="C:nucleus"/>
    <property type="evidence" value="ECO:0007669"/>
    <property type="project" value="UniProtKB-SubCell"/>
</dbReference>
<keyword evidence="3 5" id="KW-0804">Transcription</keyword>
<dbReference type="RefSeq" id="XP_021770217.1">
    <property type="nucleotide sequence ID" value="XM_021914525.1"/>
</dbReference>
<evidence type="ECO:0000256" key="1">
    <source>
        <dbReference type="ARBA" id="ARBA00004123"/>
    </source>
</evidence>
<dbReference type="AlphaFoldDB" id="A0A803LFF2"/>
<dbReference type="SMR" id="A0A803LFF2"/>
<evidence type="ECO:0000259" key="6">
    <source>
        <dbReference type="PROSITE" id="PS50888"/>
    </source>
</evidence>
<evidence type="ECO:0000256" key="2">
    <source>
        <dbReference type="ARBA" id="ARBA00023015"/>
    </source>
</evidence>
<dbReference type="PANTHER" id="PTHR11514">
    <property type="entry name" value="MYC"/>
    <property type="match status" value="1"/>
</dbReference>
<dbReference type="InterPro" id="IPR011598">
    <property type="entry name" value="bHLH_dom"/>
</dbReference>
<dbReference type="EnsemblPlants" id="AUR62011908-RA">
    <property type="protein sequence ID" value="AUR62011908-RA:cds"/>
    <property type="gene ID" value="AUR62011908"/>
</dbReference>
<organism evidence="7 8">
    <name type="scientific">Chenopodium quinoa</name>
    <name type="common">Quinoa</name>
    <dbReference type="NCBI Taxonomy" id="63459"/>
    <lineage>
        <taxon>Eukaryota</taxon>
        <taxon>Viridiplantae</taxon>
        <taxon>Streptophyta</taxon>
        <taxon>Embryophyta</taxon>
        <taxon>Tracheophyta</taxon>
        <taxon>Spermatophyta</taxon>
        <taxon>Magnoliopsida</taxon>
        <taxon>eudicotyledons</taxon>
        <taxon>Gunneridae</taxon>
        <taxon>Pentapetalae</taxon>
        <taxon>Caryophyllales</taxon>
        <taxon>Chenopodiaceae</taxon>
        <taxon>Chenopodioideae</taxon>
        <taxon>Atripliceae</taxon>
        <taxon>Chenopodium</taxon>
    </lineage>
</organism>
<dbReference type="InterPro" id="IPR036638">
    <property type="entry name" value="HLH_DNA-bd_sf"/>
</dbReference>
<dbReference type="Pfam" id="PF22754">
    <property type="entry name" value="bHLH-TF_ACT-like_plant"/>
    <property type="match status" value="1"/>
</dbReference>
<dbReference type="Pfam" id="PF14215">
    <property type="entry name" value="bHLH-MYC_N"/>
    <property type="match status" value="1"/>
</dbReference>
<gene>
    <name evidence="7" type="primary">LOC110734389</name>
</gene>
<dbReference type="PANTHER" id="PTHR11514:SF53">
    <property type="entry name" value="TRANSCRIPTION FACTOR BHLH3"/>
    <property type="match status" value="1"/>
</dbReference>
<dbReference type="InterPro" id="IPR054502">
    <property type="entry name" value="bHLH-TF_ACT-like_plant"/>
</dbReference>